<protein>
    <submittedName>
        <fullName evidence="1">Uncharacterized protein</fullName>
    </submittedName>
</protein>
<accession>A0AAV2QS46</accession>
<evidence type="ECO:0000313" key="1">
    <source>
        <dbReference type="EMBL" id="CAL4093284.1"/>
    </source>
</evidence>
<evidence type="ECO:0000313" key="2">
    <source>
        <dbReference type="Proteomes" id="UP001497623"/>
    </source>
</evidence>
<keyword evidence="2" id="KW-1185">Reference proteome</keyword>
<proteinExistence type="predicted"/>
<dbReference type="InterPro" id="IPR015915">
    <property type="entry name" value="Kelch-typ_b-propeller"/>
</dbReference>
<comment type="caution">
    <text evidence="1">The sequence shown here is derived from an EMBL/GenBank/DDBJ whole genome shotgun (WGS) entry which is preliminary data.</text>
</comment>
<dbReference type="EMBL" id="CAXKWB010009025">
    <property type="protein sequence ID" value="CAL4093284.1"/>
    <property type="molecule type" value="Genomic_DNA"/>
</dbReference>
<organism evidence="1 2">
    <name type="scientific">Meganyctiphanes norvegica</name>
    <name type="common">Northern krill</name>
    <name type="synonym">Thysanopoda norvegica</name>
    <dbReference type="NCBI Taxonomy" id="48144"/>
    <lineage>
        <taxon>Eukaryota</taxon>
        <taxon>Metazoa</taxon>
        <taxon>Ecdysozoa</taxon>
        <taxon>Arthropoda</taxon>
        <taxon>Crustacea</taxon>
        <taxon>Multicrustacea</taxon>
        <taxon>Malacostraca</taxon>
        <taxon>Eumalacostraca</taxon>
        <taxon>Eucarida</taxon>
        <taxon>Euphausiacea</taxon>
        <taxon>Euphausiidae</taxon>
        <taxon>Meganyctiphanes</taxon>
    </lineage>
</organism>
<gene>
    <name evidence="1" type="ORF">MNOR_LOCUS14785</name>
</gene>
<dbReference type="Gene3D" id="2.120.10.80">
    <property type="entry name" value="Kelch-type beta propeller"/>
    <property type="match status" value="1"/>
</dbReference>
<reference evidence="1 2" key="1">
    <citation type="submission" date="2024-05" db="EMBL/GenBank/DDBJ databases">
        <authorList>
            <person name="Wallberg A."/>
        </authorList>
    </citation>
    <scope>NUCLEOTIDE SEQUENCE [LARGE SCALE GENOMIC DNA]</scope>
</reference>
<dbReference type="SUPFAM" id="SSF117281">
    <property type="entry name" value="Kelch motif"/>
    <property type="match status" value="1"/>
</dbReference>
<sequence>METQQSRLPPSLHHFVTRRAGHVLVAYDKKLYLWGGYMERPHRTHYDLNTPGESIYHSAIDIWVYESLLDKWKKQISDQNFMLKMCSNACLKQPFYAEYMHILKIHDSGECESSGMIRGGIWALDFSCFILYLIDSQCPPPLA</sequence>
<dbReference type="AlphaFoldDB" id="A0AAV2QS46"/>
<dbReference type="Proteomes" id="UP001497623">
    <property type="component" value="Unassembled WGS sequence"/>
</dbReference>
<name>A0AAV2QS46_MEGNR</name>
<feature type="non-terminal residue" evidence="1">
    <location>
        <position position="143"/>
    </location>
</feature>